<keyword evidence="2" id="KW-1185">Reference proteome</keyword>
<dbReference type="GO" id="GO:0009055">
    <property type="term" value="F:electron transfer activity"/>
    <property type="evidence" value="ECO:0007669"/>
    <property type="project" value="InterPro"/>
</dbReference>
<dbReference type="SUPFAM" id="SSF47175">
    <property type="entry name" value="Cytochromes"/>
    <property type="match status" value="1"/>
</dbReference>
<proteinExistence type="predicted"/>
<dbReference type="Proteomes" id="UP000183104">
    <property type="component" value="Unassembled WGS sequence"/>
</dbReference>
<reference evidence="2" key="1">
    <citation type="submission" date="2016-10" db="EMBL/GenBank/DDBJ databases">
        <authorList>
            <person name="Varghese N."/>
        </authorList>
    </citation>
    <scope>NUCLEOTIDE SEQUENCE [LARGE SCALE GENOMIC DNA]</scope>
    <source>
        <strain evidence="2">HL 19</strain>
    </source>
</reference>
<dbReference type="GO" id="GO:0020037">
    <property type="term" value="F:heme binding"/>
    <property type="evidence" value="ECO:0007669"/>
    <property type="project" value="InterPro"/>
</dbReference>
<sequence length="153" mass="16414">MGERLSREGPAGGGRPWGWLGLVAVVVCCAGPAPASGAGPLERVMGTMEEDFQGLSRALLREDHAEAAAAARRLADHPTPGLTEKLGLLSRFGTDAGQFREYDERTRRAARDIAEAADAKALERMTEGFHRLVDSCLACHRRFGNPSSPDAEE</sequence>
<evidence type="ECO:0000313" key="1">
    <source>
        <dbReference type="EMBL" id="SCY63223.1"/>
    </source>
</evidence>
<dbReference type="GO" id="GO:0022900">
    <property type="term" value="P:electron transport chain"/>
    <property type="evidence" value="ECO:0007669"/>
    <property type="project" value="InterPro"/>
</dbReference>
<dbReference type="AlphaFoldDB" id="A0A1G5HHF8"/>
<dbReference type="EMBL" id="FMUN01000009">
    <property type="protein sequence ID" value="SCY63223.1"/>
    <property type="molecule type" value="Genomic_DNA"/>
</dbReference>
<gene>
    <name evidence="1" type="ORF">SAMN05661077_2751</name>
</gene>
<dbReference type="STRING" id="381306.AN478_04710"/>
<protein>
    <submittedName>
        <fullName evidence="1">Cytochrome C</fullName>
    </submittedName>
</protein>
<dbReference type="InterPro" id="IPR010980">
    <property type="entry name" value="Cyt_c/b562"/>
</dbReference>
<name>A0A1G5HHF8_9GAMM</name>
<dbReference type="RefSeq" id="WP_054965457.1">
    <property type="nucleotide sequence ID" value="NZ_FMUN01000009.1"/>
</dbReference>
<organism evidence="1 2">
    <name type="scientific">Thiohalorhabdus denitrificans</name>
    <dbReference type="NCBI Taxonomy" id="381306"/>
    <lineage>
        <taxon>Bacteria</taxon>
        <taxon>Pseudomonadati</taxon>
        <taxon>Pseudomonadota</taxon>
        <taxon>Gammaproteobacteria</taxon>
        <taxon>Thiohalorhabdales</taxon>
        <taxon>Thiohalorhabdaceae</taxon>
        <taxon>Thiohalorhabdus</taxon>
    </lineage>
</organism>
<accession>A0A1G5HHF8</accession>
<evidence type="ECO:0000313" key="2">
    <source>
        <dbReference type="Proteomes" id="UP000183104"/>
    </source>
</evidence>
<dbReference type="Gene3D" id="1.20.120.10">
    <property type="entry name" value="Cytochrome c/b562"/>
    <property type="match status" value="1"/>
</dbReference>
<dbReference type="GO" id="GO:0005506">
    <property type="term" value="F:iron ion binding"/>
    <property type="evidence" value="ECO:0007669"/>
    <property type="project" value="InterPro"/>
</dbReference>